<feature type="region of interest" description="Disordered" evidence="1">
    <location>
        <begin position="284"/>
        <end position="321"/>
    </location>
</feature>
<dbReference type="InterPro" id="IPR012340">
    <property type="entry name" value="NA-bd_OB-fold"/>
</dbReference>
<feature type="compositionally biased region" description="Polar residues" evidence="1">
    <location>
        <begin position="284"/>
        <end position="304"/>
    </location>
</feature>
<dbReference type="Proteomes" id="UP001652660">
    <property type="component" value="Chromosome 3c"/>
</dbReference>
<evidence type="ECO:0000313" key="3">
    <source>
        <dbReference type="RefSeq" id="XP_071939084.1"/>
    </source>
</evidence>
<protein>
    <recommendedName>
        <fullName evidence="4">Replication factor A C-terminal domain-containing protein</fullName>
    </recommendedName>
</protein>
<gene>
    <name evidence="3" type="primary">LOC140037840</name>
</gene>
<name>A0ABM4X4Z3_COFAR</name>
<evidence type="ECO:0000313" key="2">
    <source>
        <dbReference type="Proteomes" id="UP001652660"/>
    </source>
</evidence>
<keyword evidence="2" id="KW-1185">Reference proteome</keyword>
<dbReference type="GeneID" id="140037840"/>
<sequence>MWEPYIYYEGVELVNAIHTHPPILILRPRVTTYHGIDISTRPNSTIVLDPPLHQIASLKIWSQENISYIHRVINERLYEKDKQKTVAPANTEVRLIGQIVASSNPIKNFWIRGKIRIINCNQRFFSAICTSCNKITGAPMDMEFDCNFCGLRDIKPKPKARFQAHIYDDTGFIDATIEDLNAETSLISPPLKYMKSIYRINEKLQNQNFLCEMRSYLPSQKHLLPLFFLTTFIPEEPEQHPQTHQIAEIQSSELVATPPSFLKDSTTENVASIEEVSPSLIPTSTLSVVSTDQGSHKGPSSSVKRSLEEELTKTTKHPKLD</sequence>
<dbReference type="SUPFAM" id="SSF50249">
    <property type="entry name" value="Nucleic acid-binding proteins"/>
    <property type="match status" value="1"/>
</dbReference>
<evidence type="ECO:0008006" key="4">
    <source>
        <dbReference type="Google" id="ProtNLM"/>
    </source>
</evidence>
<proteinExistence type="predicted"/>
<dbReference type="RefSeq" id="XP_071939084.1">
    <property type="nucleotide sequence ID" value="XM_072082983.1"/>
</dbReference>
<feature type="compositionally biased region" description="Basic and acidic residues" evidence="1">
    <location>
        <begin position="305"/>
        <end position="321"/>
    </location>
</feature>
<dbReference type="Gene3D" id="2.40.50.140">
    <property type="entry name" value="Nucleic acid-binding proteins"/>
    <property type="match status" value="1"/>
</dbReference>
<organism evidence="2 3">
    <name type="scientific">Coffea arabica</name>
    <name type="common">Arabian coffee</name>
    <dbReference type="NCBI Taxonomy" id="13443"/>
    <lineage>
        <taxon>Eukaryota</taxon>
        <taxon>Viridiplantae</taxon>
        <taxon>Streptophyta</taxon>
        <taxon>Embryophyta</taxon>
        <taxon>Tracheophyta</taxon>
        <taxon>Spermatophyta</taxon>
        <taxon>Magnoliopsida</taxon>
        <taxon>eudicotyledons</taxon>
        <taxon>Gunneridae</taxon>
        <taxon>Pentapetalae</taxon>
        <taxon>asterids</taxon>
        <taxon>lamiids</taxon>
        <taxon>Gentianales</taxon>
        <taxon>Rubiaceae</taxon>
        <taxon>Ixoroideae</taxon>
        <taxon>Gardenieae complex</taxon>
        <taxon>Bertiereae - Coffeeae clade</taxon>
        <taxon>Coffeeae</taxon>
        <taxon>Coffea</taxon>
    </lineage>
</organism>
<reference evidence="3" key="1">
    <citation type="submission" date="2025-08" db="UniProtKB">
        <authorList>
            <consortium name="RefSeq"/>
        </authorList>
    </citation>
    <scope>IDENTIFICATION</scope>
    <source>
        <tissue evidence="3">Leaves</tissue>
    </source>
</reference>
<accession>A0ABM4X4Z3</accession>
<evidence type="ECO:0000256" key="1">
    <source>
        <dbReference type="SAM" id="MobiDB-lite"/>
    </source>
</evidence>